<name>A0A344PKC4_9RHOB</name>
<keyword evidence="3" id="KW-1185">Reference proteome</keyword>
<sequence length="160" mass="17558">MISLHRLAPDEAERLAGLRIAPGQDAFVSAGREMITDQTEGLSLHEVRGADGDAIGMFKLDPLYHQRHDFAGTRDLGLRGFLIDSHLQGRGIGAATLAALGDHARAEYPEFDRVVLTVNLENTVARRAYLSAGFEDRGELYLGGARGPQHILWLDLRADR</sequence>
<evidence type="ECO:0000259" key="1">
    <source>
        <dbReference type="PROSITE" id="PS51186"/>
    </source>
</evidence>
<accession>A0A344PKC4</accession>
<evidence type="ECO:0000313" key="2">
    <source>
        <dbReference type="EMBL" id="AXC49829.1"/>
    </source>
</evidence>
<dbReference type="OrthoDB" id="8304386at2"/>
<reference evidence="3" key="1">
    <citation type="submission" date="2018-07" db="EMBL/GenBank/DDBJ databases">
        <title>Genome sequencing of Paracoccus sp. SC2-6.</title>
        <authorList>
            <person name="Heo J."/>
            <person name="Kim S.-J."/>
            <person name="Kwon S.-W."/>
        </authorList>
    </citation>
    <scope>NUCLEOTIDE SEQUENCE [LARGE SCALE GENOMIC DNA]</scope>
    <source>
        <strain evidence="3">SC2-6</strain>
    </source>
</reference>
<dbReference type="InterPro" id="IPR000182">
    <property type="entry name" value="GNAT_dom"/>
</dbReference>
<keyword evidence="2" id="KW-0808">Transferase</keyword>
<dbReference type="InterPro" id="IPR016181">
    <property type="entry name" value="Acyl_CoA_acyltransferase"/>
</dbReference>
<dbReference type="GO" id="GO:0016747">
    <property type="term" value="F:acyltransferase activity, transferring groups other than amino-acyl groups"/>
    <property type="evidence" value="ECO:0007669"/>
    <property type="project" value="InterPro"/>
</dbReference>
<protein>
    <submittedName>
        <fullName evidence="2">N-acetyltransferase</fullName>
    </submittedName>
</protein>
<dbReference type="RefSeq" id="WP_114076148.1">
    <property type="nucleotide sequence ID" value="NZ_CP030918.1"/>
</dbReference>
<dbReference type="Proteomes" id="UP000252023">
    <property type="component" value="Chromosome"/>
</dbReference>
<dbReference type="AlphaFoldDB" id="A0A344PKC4"/>
<organism evidence="2 3">
    <name type="scientific">Paracoccus suum</name>
    <dbReference type="NCBI Taxonomy" id="2259340"/>
    <lineage>
        <taxon>Bacteria</taxon>
        <taxon>Pseudomonadati</taxon>
        <taxon>Pseudomonadota</taxon>
        <taxon>Alphaproteobacteria</taxon>
        <taxon>Rhodobacterales</taxon>
        <taxon>Paracoccaceae</taxon>
        <taxon>Paracoccus</taxon>
    </lineage>
</organism>
<proteinExistence type="predicted"/>
<dbReference type="KEGG" id="pars:DRW48_09125"/>
<feature type="domain" description="N-acetyltransferase" evidence="1">
    <location>
        <begin position="2"/>
        <end position="159"/>
    </location>
</feature>
<dbReference type="EMBL" id="CP030918">
    <property type="protein sequence ID" value="AXC49829.1"/>
    <property type="molecule type" value="Genomic_DNA"/>
</dbReference>
<evidence type="ECO:0000313" key="3">
    <source>
        <dbReference type="Proteomes" id="UP000252023"/>
    </source>
</evidence>
<dbReference type="PROSITE" id="PS51186">
    <property type="entry name" value="GNAT"/>
    <property type="match status" value="1"/>
</dbReference>
<dbReference type="Gene3D" id="3.40.630.30">
    <property type="match status" value="1"/>
</dbReference>
<dbReference type="SUPFAM" id="SSF55729">
    <property type="entry name" value="Acyl-CoA N-acyltransferases (Nat)"/>
    <property type="match status" value="1"/>
</dbReference>
<gene>
    <name evidence="2" type="ORF">DRW48_09125</name>
</gene>
<dbReference type="Pfam" id="PF00583">
    <property type="entry name" value="Acetyltransf_1"/>
    <property type="match status" value="1"/>
</dbReference>